<name>A0A7J5C1X7_9MICO</name>
<accession>A0A7J5C1X7</accession>
<dbReference type="GO" id="GO:0003677">
    <property type="term" value="F:DNA binding"/>
    <property type="evidence" value="ECO:0007669"/>
    <property type="project" value="UniProtKB-KW"/>
</dbReference>
<comment type="caution">
    <text evidence="1">The sequence shown here is derived from an EMBL/GenBank/DDBJ whole genome shotgun (WGS) entry which is preliminary data.</text>
</comment>
<dbReference type="Proteomes" id="UP000467240">
    <property type="component" value="Unassembled WGS sequence"/>
</dbReference>
<evidence type="ECO:0000313" key="2">
    <source>
        <dbReference type="Proteomes" id="UP000467240"/>
    </source>
</evidence>
<keyword evidence="2" id="KW-1185">Reference proteome</keyword>
<reference evidence="1 2" key="1">
    <citation type="submission" date="2019-09" db="EMBL/GenBank/DDBJ databases">
        <title>Phylogeny of genus Pseudoclavibacter and closely related genus.</title>
        <authorList>
            <person name="Li Y."/>
        </authorList>
    </citation>
    <scope>NUCLEOTIDE SEQUENCE [LARGE SCALE GENOMIC DNA]</scope>
    <source>
        <strain evidence="1 2">DSM 23821</strain>
    </source>
</reference>
<proteinExistence type="predicted"/>
<sequence length="78" mass="8309">MTAATLTLADLRDRATCTIPEASAVLGLSAWAGYQAAQRGEIPVLTLGRRKVVPVPALLRMLDGEPVDEPTALARPKR</sequence>
<evidence type="ECO:0000313" key="1">
    <source>
        <dbReference type="EMBL" id="KAB1662614.1"/>
    </source>
</evidence>
<gene>
    <name evidence="1" type="ORF">F8O01_01335</name>
</gene>
<keyword evidence="1" id="KW-0238">DNA-binding</keyword>
<dbReference type="OrthoDB" id="3989267at2"/>
<dbReference type="EMBL" id="WBJZ01000001">
    <property type="protein sequence ID" value="KAB1662614.1"/>
    <property type="molecule type" value="Genomic_DNA"/>
</dbReference>
<dbReference type="RefSeq" id="WP_158039047.1">
    <property type="nucleotide sequence ID" value="NZ_JACCFV010000001.1"/>
</dbReference>
<organism evidence="1 2">
    <name type="scientific">Pseudoclavibacter chungangensis</name>
    <dbReference type="NCBI Taxonomy" id="587635"/>
    <lineage>
        <taxon>Bacteria</taxon>
        <taxon>Bacillati</taxon>
        <taxon>Actinomycetota</taxon>
        <taxon>Actinomycetes</taxon>
        <taxon>Micrococcales</taxon>
        <taxon>Microbacteriaceae</taxon>
        <taxon>Pseudoclavibacter</taxon>
    </lineage>
</organism>
<dbReference type="AlphaFoldDB" id="A0A7J5C1X7"/>
<protein>
    <submittedName>
        <fullName evidence="1">DNA-binding protein</fullName>
    </submittedName>
</protein>